<proteinExistence type="predicted"/>
<evidence type="ECO:0000313" key="2">
    <source>
        <dbReference type="Proteomes" id="UP000790709"/>
    </source>
</evidence>
<reference evidence="1" key="1">
    <citation type="journal article" date="2021" name="New Phytol.">
        <title>Evolutionary innovations through gain and loss of genes in the ectomycorrhizal Boletales.</title>
        <authorList>
            <person name="Wu G."/>
            <person name="Miyauchi S."/>
            <person name="Morin E."/>
            <person name="Kuo A."/>
            <person name="Drula E."/>
            <person name="Varga T."/>
            <person name="Kohler A."/>
            <person name="Feng B."/>
            <person name="Cao Y."/>
            <person name="Lipzen A."/>
            <person name="Daum C."/>
            <person name="Hundley H."/>
            <person name="Pangilinan J."/>
            <person name="Johnson J."/>
            <person name="Barry K."/>
            <person name="LaButti K."/>
            <person name="Ng V."/>
            <person name="Ahrendt S."/>
            <person name="Min B."/>
            <person name="Choi I.G."/>
            <person name="Park H."/>
            <person name="Plett J.M."/>
            <person name="Magnuson J."/>
            <person name="Spatafora J.W."/>
            <person name="Nagy L.G."/>
            <person name="Henrissat B."/>
            <person name="Grigoriev I.V."/>
            <person name="Yang Z.L."/>
            <person name="Xu J."/>
            <person name="Martin F.M."/>
        </authorList>
    </citation>
    <scope>NUCLEOTIDE SEQUENCE</scope>
    <source>
        <strain evidence="1">KUC20120723A-06</strain>
    </source>
</reference>
<organism evidence="1 2">
    <name type="scientific">Leucogyrophana mollusca</name>
    <dbReference type="NCBI Taxonomy" id="85980"/>
    <lineage>
        <taxon>Eukaryota</taxon>
        <taxon>Fungi</taxon>
        <taxon>Dikarya</taxon>
        <taxon>Basidiomycota</taxon>
        <taxon>Agaricomycotina</taxon>
        <taxon>Agaricomycetes</taxon>
        <taxon>Agaricomycetidae</taxon>
        <taxon>Boletales</taxon>
        <taxon>Boletales incertae sedis</taxon>
        <taxon>Leucogyrophana</taxon>
    </lineage>
</organism>
<gene>
    <name evidence="1" type="ORF">BV22DRAFT_108318</name>
</gene>
<accession>A0ACB8BX89</accession>
<dbReference type="Proteomes" id="UP000790709">
    <property type="component" value="Unassembled WGS sequence"/>
</dbReference>
<protein>
    <submittedName>
        <fullName evidence="1">Uncharacterized protein</fullName>
    </submittedName>
</protein>
<keyword evidence="2" id="KW-1185">Reference proteome</keyword>
<dbReference type="EMBL" id="MU266338">
    <property type="protein sequence ID" value="KAH7929765.1"/>
    <property type="molecule type" value="Genomic_DNA"/>
</dbReference>
<sequence length="322" mass="33995">MVPPSGWTISAHGPFPTSSSASSLPPSTQSRPTASSVSIPPSISPSTLTTSSGSSSAFSASSATSSASAPSAPTSPSTAYAADTTSKSRAGAIAGGVVGGVVFFACVAVGLILFRRSRARKRTAPSSEFMNVANHTTTPIFRTDSNAQFTASALESSTQSHNPQAVPLPFMQDSYYTGPVMADMKFPEEFSPSAVRLSRPSMDKSGYPSHYPDAEVYGSYVHPPLHSTSIGSSNEMWSSEMGGHEVGVRPASRSALSNAEEHPLQESPYQPFLQNSYPVLWQMANPQGMALLPQRRSVRRSTEAPSRSTFRPISQSDDFSGT</sequence>
<name>A0ACB8BX89_9AGAM</name>
<comment type="caution">
    <text evidence="1">The sequence shown here is derived from an EMBL/GenBank/DDBJ whole genome shotgun (WGS) entry which is preliminary data.</text>
</comment>
<evidence type="ECO:0000313" key="1">
    <source>
        <dbReference type="EMBL" id="KAH7929765.1"/>
    </source>
</evidence>